<dbReference type="Proteomes" id="UP000198736">
    <property type="component" value="Unassembled WGS sequence"/>
</dbReference>
<dbReference type="EMBL" id="CZPZ01000004">
    <property type="protein sequence ID" value="CUS33108.1"/>
    <property type="molecule type" value="Genomic_DNA"/>
</dbReference>
<dbReference type="STRING" id="1742973.COMA2_120074"/>
<dbReference type="AlphaFoldDB" id="A0A0S4LBA3"/>
<sequence length="114" mass="13108">MPPVEDCTKQDYTVLIVIGVAWKTEYRWCADSLRGSFIMTPGTFYPSEATRCILRHGLIRQRIRHRRGLVRRKRSVRFAMLPSAKYRVSTTNEPLTPVLASHPRFAFSPSGITQ</sequence>
<protein>
    <submittedName>
        <fullName evidence="1">Uncharacterized protein</fullName>
    </submittedName>
</protein>
<name>A0A0S4LBA3_9BACT</name>
<organism evidence="1 2">
    <name type="scientific">Candidatus Nitrospira nitrificans</name>
    <dbReference type="NCBI Taxonomy" id="1742973"/>
    <lineage>
        <taxon>Bacteria</taxon>
        <taxon>Pseudomonadati</taxon>
        <taxon>Nitrospirota</taxon>
        <taxon>Nitrospiria</taxon>
        <taxon>Nitrospirales</taxon>
        <taxon>Nitrospiraceae</taxon>
        <taxon>Nitrospira</taxon>
    </lineage>
</organism>
<reference evidence="2" key="1">
    <citation type="submission" date="2015-10" db="EMBL/GenBank/DDBJ databases">
        <authorList>
            <person name="Luecker S."/>
            <person name="Luecker S."/>
        </authorList>
    </citation>
    <scope>NUCLEOTIDE SEQUENCE [LARGE SCALE GENOMIC DNA]</scope>
</reference>
<accession>A0A0S4LBA3</accession>
<proteinExistence type="predicted"/>
<evidence type="ECO:0000313" key="1">
    <source>
        <dbReference type="EMBL" id="CUS33108.1"/>
    </source>
</evidence>
<evidence type="ECO:0000313" key="2">
    <source>
        <dbReference type="Proteomes" id="UP000198736"/>
    </source>
</evidence>
<keyword evidence="2" id="KW-1185">Reference proteome</keyword>
<gene>
    <name evidence="1" type="ORF">COMA2_120074</name>
</gene>